<accession>A0A1I8ISN9</accession>
<proteinExistence type="predicted"/>
<dbReference type="WBParaSite" id="maker-uti_cns_0016448-snap-gene-0.1-mRNA-1">
    <property type="protein sequence ID" value="maker-uti_cns_0016448-snap-gene-0.1-mRNA-1"/>
    <property type="gene ID" value="maker-uti_cns_0016448-snap-gene-0.1"/>
</dbReference>
<name>A0A1I8ISN9_9PLAT</name>
<sequence length="48" mass="5620">MLKQARATLRALINLVSWAWHRAEMLQQQAAISWQALYRCSFNLILTC</sequence>
<evidence type="ECO:0000313" key="2">
    <source>
        <dbReference type="WBParaSite" id="maker-uti_cns_0016448-snap-gene-0.1-mRNA-1"/>
    </source>
</evidence>
<reference evidence="2" key="1">
    <citation type="submission" date="2016-11" db="UniProtKB">
        <authorList>
            <consortium name="WormBaseParasite"/>
        </authorList>
    </citation>
    <scope>IDENTIFICATION</scope>
</reference>
<dbReference type="AlphaFoldDB" id="A0A1I8ISN9"/>
<organism evidence="1 2">
    <name type="scientific">Macrostomum lignano</name>
    <dbReference type="NCBI Taxonomy" id="282301"/>
    <lineage>
        <taxon>Eukaryota</taxon>
        <taxon>Metazoa</taxon>
        <taxon>Spiralia</taxon>
        <taxon>Lophotrochozoa</taxon>
        <taxon>Platyhelminthes</taxon>
        <taxon>Rhabditophora</taxon>
        <taxon>Macrostomorpha</taxon>
        <taxon>Macrostomida</taxon>
        <taxon>Macrostomidae</taxon>
        <taxon>Macrostomum</taxon>
    </lineage>
</organism>
<protein>
    <submittedName>
        <fullName evidence="2">Transposase</fullName>
    </submittedName>
</protein>
<evidence type="ECO:0000313" key="1">
    <source>
        <dbReference type="Proteomes" id="UP000095280"/>
    </source>
</evidence>
<dbReference type="Proteomes" id="UP000095280">
    <property type="component" value="Unplaced"/>
</dbReference>
<keyword evidence="1" id="KW-1185">Reference proteome</keyword>